<evidence type="ECO:0008006" key="3">
    <source>
        <dbReference type="Google" id="ProtNLM"/>
    </source>
</evidence>
<sequence>MGCFLGCFGSSKDGKRRKHRHNKVQPRNQQRIASCTPAQSTVSSTQGASETPINIPVSQARDEPEKELSFRGRKKVTFNSNVETYEHVSCEEVTDFVPESEGGDVKEGEEENIAKPSQTKSSSEDSSITSSSGSYPPNHRYQNCRDSDDEYEEVDYDESDLDDEEDDDDEDDGGLGVNDFYEEDDDDGIVESRRRISVAHVVTEEVDCPMPICDKGEVKPVAYNPNARDRSAYVHPVLNPVENLTQWKAVKAKGTPPLRPQKENFVSNQEEVSFSSEPCFMEPSFSFKSKTDQSKKSNQEVAVDASLSNWLVSSEATPINKSSTIGPNTITTENSMSGRSNSSRKSPSPDDRPILGALTLEELKQFSASSSPRRSPSPSPDDMPIIGTVGTYWSHTGRAKDSGSASSFKGIPNTTSKYREDQRVNWHTTPFEARLERALNRGSAEA</sequence>
<feature type="compositionally biased region" description="Low complexity" evidence="1">
    <location>
        <begin position="117"/>
        <end position="134"/>
    </location>
</feature>
<accession>A0A2N9EZG6</accession>
<protein>
    <recommendedName>
        <fullName evidence="3">Protein JASON</fullName>
    </recommendedName>
</protein>
<feature type="compositionally biased region" description="Polar residues" evidence="1">
    <location>
        <begin position="403"/>
        <end position="416"/>
    </location>
</feature>
<evidence type="ECO:0000256" key="1">
    <source>
        <dbReference type="SAM" id="MobiDB-lite"/>
    </source>
</evidence>
<feature type="region of interest" description="Disordered" evidence="1">
    <location>
        <begin position="10"/>
        <end position="70"/>
    </location>
</feature>
<feature type="compositionally biased region" description="Basic residues" evidence="1">
    <location>
        <begin position="14"/>
        <end position="24"/>
    </location>
</feature>
<dbReference type="AlphaFoldDB" id="A0A2N9EZG6"/>
<feature type="region of interest" description="Disordered" evidence="1">
    <location>
        <begin position="316"/>
        <end position="425"/>
    </location>
</feature>
<feature type="compositionally biased region" description="Basic and acidic residues" evidence="1">
    <location>
        <begin position="60"/>
        <end position="70"/>
    </location>
</feature>
<reference evidence="2" key="1">
    <citation type="submission" date="2018-02" db="EMBL/GenBank/DDBJ databases">
        <authorList>
            <person name="Cohen D.B."/>
            <person name="Kent A.D."/>
        </authorList>
    </citation>
    <scope>NUCLEOTIDE SEQUENCE</scope>
</reference>
<feature type="region of interest" description="Disordered" evidence="1">
    <location>
        <begin position="253"/>
        <end position="273"/>
    </location>
</feature>
<dbReference type="GO" id="GO:0007142">
    <property type="term" value="P:male meiosis II"/>
    <property type="evidence" value="ECO:0007669"/>
    <property type="project" value="InterPro"/>
</dbReference>
<feature type="compositionally biased region" description="Polar residues" evidence="1">
    <location>
        <begin position="264"/>
        <end position="273"/>
    </location>
</feature>
<evidence type="ECO:0000313" key="2">
    <source>
        <dbReference type="EMBL" id="SPC80019.1"/>
    </source>
</evidence>
<dbReference type="PANTHER" id="PTHR33318">
    <property type="entry name" value="ASPARTYL/GLUTAMYL-TRNA(ASN/GLN) AMIDOTRANSFERASE SUBUNIT"/>
    <property type="match status" value="1"/>
</dbReference>
<name>A0A2N9EZG6_FAGSY</name>
<organism evidence="2">
    <name type="scientific">Fagus sylvatica</name>
    <name type="common">Beechnut</name>
    <dbReference type="NCBI Taxonomy" id="28930"/>
    <lineage>
        <taxon>Eukaryota</taxon>
        <taxon>Viridiplantae</taxon>
        <taxon>Streptophyta</taxon>
        <taxon>Embryophyta</taxon>
        <taxon>Tracheophyta</taxon>
        <taxon>Spermatophyta</taxon>
        <taxon>Magnoliopsida</taxon>
        <taxon>eudicotyledons</taxon>
        <taxon>Gunneridae</taxon>
        <taxon>Pentapetalae</taxon>
        <taxon>rosids</taxon>
        <taxon>fabids</taxon>
        <taxon>Fagales</taxon>
        <taxon>Fagaceae</taxon>
        <taxon>Fagus</taxon>
    </lineage>
</organism>
<proteinExistence type="predicted"/>
<feature type="compositionally biased region" description="Low complexity" evidence="1">
    <location>
        <begin position="335"/>
        <end position="346"/>
    </location>
</feature>
<gene>
    <name evidence="2" type="ORF">FSB_LOCUS7901</name>
</gene>
<dbReference type="InterPro" id="IPR039300">
    <property type="entry name" value="JASON"/>
</dbReference>
<feature type="compositionally biased region" description="Acidic residues" evidence="1">
    <location>
        <begin position="180"/>
        <end position="189"/>
    </location>
</feature>
<feature type="compositionally biased region" description="Acidic residues" evidence="1">
    <location>
        <begin position="147"/>
        <end position="173"/>
    </location>
</feature>
<feature type="region of interest" description="Disordered" evidence="1">
    <location>
        <begin position="92"/>
        <end position="191"/>
    </location>
</feature>
<feature type="compositionally biased region" description="Polar residues" evidence="1">
    <location>
        <begin position="25"/>
        <end position="52"/>
    </location>
</feature>
<dbReference type="EMBL" id="OIVN01000427">
    <property type="protein sequence ID" value="SPC80019.1"/>
    <property type="molecule type" value="Genomic_DNA"/>
</dbReference>
<feature type="compositionally biased region" description="Polar residues" evidence="1">
    <location>
        <begin position="316"/>
        <end position="334"/>
    </location>
</feature>
<dbReference type="PANTHER" id="PTHR33318:SF4">
    <property type="entry name" value="OS04G0511700 PROTEIN"/>
    <property type="match status" value="1"/>
</dbReference>